<comment type="caution">
    <text evidence="1">The sequence shown here is derived from an EMBL/GenBank/DDBJ whole genome shotgun (WGS) entry which is preliminary data.</text>
</comment>
<sequence>MLTWDENKRRKNLSRHGIDFADVESIFDFPMYSEEDRSVNHDELRLRSLGLLRGRVISLIWAPIGDGGRIISCRYGDSHETRKYLEELFHSGAN</sequence>
<dbReference type="Proteomes" id="UP000470302">
    <property type="component" value="Unassembled WGS sequence"/>
</dbReference>
<evidence type="ECO:0000313" key="1">
    <source>
        <dbReference type="EMBL" id="MYM88014.1"/>
    </source>
</evidence>
<gene>
    <name evidence="1" type="ORF">GTP91_12595</name>
</gene>
<dbReference type="AlphaFoldDB" id="A0A845G114"/>
<proteinExistence type="predicted"/>
<dbReference type="RefSeq" id="WP_161097096.1">
    <property type="nucleotide sequence ID" value="NZ_WWCW01000036.1"/>
</dbReference>
<dbReference type="InterPro" id="IPR007460">
    <property type="entry name" value="BrnT_toxin"/>
</dbReference>
<dbReference type="InterPro" id="IPR038573">
    <property type="entry name" value="BrnT_sf"/>
</dbReference>
<dbReference type="EMBL" id="WWCW01000036">
    <property type="protein sequence ID" value="MYM88014.1"/>
    <property type="molecule type" value="Genomic_DNA"/>
</dbReference>
<dbReference type="Gene3D" id="3.10.450.530">
    <property type="entry name" value="Ribonuclease toxin, BrnT, of type II toxin-antitoxin system"/>
    <property type="match status" value="1"/>
</dbReference>
<organism evidence="1 2">
    <name type="scientific">Duganella vulcania</name>
    <dbReference type="NCBI Taxonomy" id="2692166"/>
    <lineage>
        <taxon>Bacteria</taxon>
        <taxon>Pseudomonadati</taxon>
        <taxon>Pseudomonadota</taxon>
        <taxon>Betaproteobacteria</taxon>
        <taxon>Burkholderiales</taxon>
        <taxon>Oxalobacteraceae</taxon>
        <taxon>Telluria group</taxon>
        <taxon>Duganella</taxon>
    </lineage>
</organism>
<reference evidence="1 2" key="1">
    <citation type="submission" date="2020-01" db="EMBL/GenBank/DDBJ databases">
        <title>Novel species isolated from a subtropical stream in China.</title>
        <authorList>
            <person name="Lu H."/>
        </authorList>
    </citation>
    <scope>NUCLEOTIDE SEQUENCE [LARGE SCALE GENOMIC DNA]</scope>
    <source>
        <strain evidence="1 2">FT82W</strain>
    </source>
</reference>
<dbReference type="Pfam" id="PF04365">
    <property type="entry name" value="BrnT_toxin"/>
    <property type="match status" value="1"/>
</dbReference>
<evidence type="ECO:0000313" key="2">
    <source>
        <dbReference type="Proteomes" id="UP000470302"/>
    </source>
</evidence>
<protein>
    <submittedName>
        <fullName evidence="1">BrnT family toxin</fullName>
    </submittedName>
</protein>
<name>A0A845G114_9BURK</name>
<accession>A0A845G114</accession>